<reference evidence="3" key="1">
    <citation type="journal article" date="2014" name="Int. J. Syst. Evol. Microbiol.">
        <title>Complete genome sequence of Corynebacterium casei LMG S-19264T (=DSM 44701T), isolated from a smear-ripened cheese.</title>
        <authorList>
            <consortium name="US DOE Joint Genome Institute (JGI-PGF)"/>
            <person name="Walter F."/>
            <person name="Albersmeier A."/>
            <person name="Kalinowski J."/>
            <person name="Ruckert C."/>
        </authorList>
    </citation>
    <scope>NUCLEOTIDE SEQUENCE</scope>
    <source>
        <strain evidence="3">KCTC 32255</strain>
    </source>
</reference>
<feature type="domain" description="Excalibur calcium-binding" evidence="2">
    <location>
        <begin position="152"/>
        <end position="188"/>
    </location>
</feature>
<dbReference type="InterPro" id="IPR008613">
    <property type="entry name" value="Excalibur_Ca-bd_domain"/>
</dbReference>
<feature type="compositionally biased region" description="Low complexity" evidence="1">
    <location>
        <begin position="145"/>
        <end position="154"/>
    </location>
</feature>
<evidence type="ECO:0000256" key="1">
    <source>
        <dbReference type="SAM" id="MobiDB-lite"/>
    </source>
</evidence>
<feature type="compositionally biased region" description="Basic residues" evidence="1">
    <location>
        <begin position="132"/>
        <end position="144"/>
    </location>
</feature>
<evidence type="ECO:0000259" key="2">
    <source>
        <dbReference type="SMART" id="SM00894"/>
    </source>
</evidence>
<dbReference type="EMBL" id="BMZA01000004">
    <property type="protein sequence ID" value="GGZ02572.1"/>
    <property type="molecule type" value="Genomic_DNA"/>
</dbReference>
<name>A0A918UFZ1_9SPHN</name>
<sequence>MVLLMVPATASARCLTEAKIDAALGEQIRADVPFIDRSTLPDLPLCSGLTLGQQVQRMRAALHPEEQRQREEEQARLIEQENAAARSREAQAAAQRAQAAALDEPADGGWAAPTPVAAIAVPVPRRASAGRTKAKAAPAKRKASSRSSSHASYRSCREARAAGAAPVYRGSPGYAPHLDRDNDGVACE</sequence>
<keyword evidence="4" id="KW-1185">Reference proteome</keyword>
<organism evidence="3 4">
    <name type="scientific">Novosphingobium colocasiae</name>
    <dbReference type="NCBI Taxonomy" id="1256513"/>
    <lineage>
        <taxon>Bacteria</taxon>
        <taxon>Pseudomonadati</taxon>
        <taxon>Pseudomonadota</taxon>
        <taxon>Alphaproteobacteria</taxon>
        <taxon>Sphingomonadales</taxon>
        <taxon>Sphingomonadaceae</taxon>
        <taxon>Novosphingobium</taxon>
    </lineage>
</organism>
<gene>
    <name evidence="3" type="ORF">GCM10011614_17060</name>
</gene>
<dbReference type="Proteomes" id="UP000648075">
    <property type="component" value="Unassembled WGS sequence"/>
</dbReference>
<protein>
    <recommendedName>
        <fullName evidence="2">Excalibur calcium-binding domain-containing protein</fullName>
    </recommendedName>
</protein>
<feature type="region of interest" description="Disordered" evidence="1">
    <location>
        <begin position="81"/>
        <end position="107"/>
    </location>
</feature>
<reference evidence="3" key="2">
    <citation type="submission" date="2020-09" db="EMBL/GenBank/DDBJ databases">
        <authorList>
            <person name="Sun Q."/>
            <person name="Kim S."/>
        </authorList>
    </citation>
    <scope>NUCLEOTIDE SEQUENCE</scope>
    <source>
        <strain evidence="3">KCTC 32255</strain>
    </source>
</reference>
<feature type="region of interest" description="Disordered" evidence="1">
    <location>
        <begin position="123"/>
        <end position="188"/>
    </location>
</feature>
<proteinExistence type="predicted"/>
<feature type="compositionally biased region" description="Basic and acidic residues" evidence="1">
    <location>
        <begin position="177"/>
        <end position="188"/>
    </location>
</feature>
<evidence type="ECO:0000313" key="4">
    <source>
        <dbReference type="Proteomes" id="UP000648075"/>
    </source>
</evidence>
<dbReference type="Pfam" id="PF05901">
    <property type="entry name" value="Excalibur"/>
    <property type="match status" value="1"/>
</dbReference>
<comment type="caution">
    <text evidence="3">The sequence shown here is derived from an EMBL/GenBank/DDBJ whole genome shotgun (WGS) entry which is preliminary data.</text>
</comment>
<accession>A0A918UFZ1</accession>
<dbReference type="AlphaFoldDB" id="A0A918UFZ1"/>
<feature type="compositionally biased region" description="Low complexity" evidence="1">
    <location>
        <begin position="81"/>
        <end position="101"/>
    </location>
</feature>
<dbReference type="SMART" id="SM00894">
    <property type="entry name" value="Excalibur"/>
    <property type="match status" value="1"/>
</dbReference>
<evidence type="ECO:0000313" key="3">
    <source>
        <dbReference type="EMBL" id="GGZ02572.1"/>
    </source>
</evidence>